<organism evidence="3 4">
    <name type="scientific">Cladophialophora chaetospira</name>
    <dbReference type="NCBI Taxonomy" id="386627"/>
    <lineage>
        <taxon>Eukaryota</taxon>
        <taxon>Fungi</taxon>
        <taxon>Dikarya</taxon>
        <taxon>Ascomycota</taxon>
        <taxon>Pezizomycotina</taxon>
        <taxon>Eurotiomycetes</taxon>
        <taxon>Chaetothyriomycetidae</taxon>
        <taxon>Chaetothyriales</taxon>
        <taxon>Herpotrichiellaceae</taxon>
        <taxon>Cladophialophora</taxon>
    </lineage>
</organism>
<keyword evidence="1" id="KW-0175">Coiled coil</keyword>
<evidence type="ECO:0000256" key="1">
    <source>
        <dbReference type="SAM" id="Coils"/>
    </source>
</evidence>
<feature type="coiled-coil region" evidence="1">
    <location>
        <begin position="236"/>
        <end position="284"/>
    </location>
</feature>
<protein>
    <submittedName>
        <fullName evidence="3">Uncharacterized protein</fullName>
    </submittedName>
</protein>
<evidence type="ECO:0000313" key="4">
    <source>
        <dbReference type="Proteomes" id="UP001172673"/>
    </source>
</evidence>
<keyword evidence="4" id="KW-1185">Reference proteome</keyword>
<dbReference type="Proteomes" id="UP001172673">
    <property type="component" value="Unassembled WGS sequence"/>
</dbReference>
<comment type="caution">
    <text evidence="3">The sequence shown here is derived from an EMBL/GenBank/DDBJ whole genome shotgun (WGS) entry which is preliminary data.</text>
</comment>
<feature type="coiled-coil region" evidence="1">
    <location>
        <begin position="337"/>
        <end position="431"/>
    </location>
</feature>
<dbReference type="EMBL" id="JAPDRK010000002">
    <property type="protein sequence ID" value="KAJ9615821.1"/>
    <property type="molecule type" value="Genomic_DNA"/>
</dbReference>
<gene>
    <name evidence="3" type="ORF">H2200_001898</name>
</gene>
<evidence type="ECO:0000256" key="2">
    <source>
        <dbReference type="SAM" id="MobiDB-lite"/>
    </source>
</evidence>
<reference evidence="3" key="1">
    <citation type="submission" date="2022-10" db="EMBL/GenBank/DDBJ databases">
        <title>Culturing micro-colonial fungi from biological soil crusts in the Mojave desert and describing Neophaeococcomyces mojavensis, and introducing the new genera and species Taxawa tesnikishii.</title>
        <authorList>
            <person name="Kurbessoian T."/>
            <person name="Stajich J.E."/>
        </authorList>
    </citation>
    <scope>NUCLEOTIDE SEQUENCE</scope>
    <source>
        <strain evidence="3">TK_41</strain>
    </source>
</reference>
<feature type="region of interest" description="Disordered" evidence="2">
    <location>
        <begin position="436"/>
        <end position="456"/>
    </location>
</feature>
<proteinExistence type="predicted"/>
<name>A0AA39CPH6_9EURO</name>
<sequence length="576" mass="65421">MATPRAPTFEEHGVLGKISEEMETINNQMDNITVPDDVTAVDDVLAYYRGILPDEDPGSDWTLWHQAVTYLMIICHWAMTRSFKECNMLEDEMDRYKTMLKKLYAEVHTFKHMLLWSCGVEDTEESFGIDAIEDWSISELFDTIIFMVKGLNELKTYSLGLLKNTAEACETHSKDCIKKETTYLPGLEDLCGALQSLKEQSVAHQNMVRHTELSHTDLAENLRKLVKERLELIGIRKELAVLLKASEENNKSLEAKCTKLIADCHQKDMRIKALEAELKGLRNAQREPGDMRRAEMLTFEGPGLRQSMDKSQKDSQEATKVDVDMASPGMFSASKSMTVLREELTTAKEKNKKLKKESDKTRGLTKSMQDLMMHYKMEKSREMQAKDAELEEKDDKIDNLRQENNGLKSKNADIKERLHQANLELEKLRAGAINTHADDTPFNEPPPTQADTSEEEELTSLVHGLDFPSGAAKLLHRHKHTLLTLRNRISQMTDLPGRSGWSIVQRTEAMVKEKTRRMVKNVDDCLALRDPADREKDRVARLETEGFPVLRVKKTDVGAGGALTRKKSKKGKGNKG</sequence>
<evidence type="ECO:0000313" key="3">
    <source>
        <dbReference type="EMBL" id="KAJ9615821.1"/>
    </source>
</evidence>
<accession>A0AA39CPH6</accession>
<dbReference type="AlphaFoldDB" id="A0AA39CPH6"/>